<organism evidence="4">
    <name type="scientific">Nippostrongylus brasiliensis</name>
    <name type="common">Rat hookworm</name>
    <dbReference type="NCBI Taxonomy" id="27835"/>
    <lineage>
        <taxon>Eukaryota</taxon>
        <taxon>Metazoa</taxon>
        <taxon>Ecdysozoa</taxon>
        <taxon>Nematoda</taxon>
        <taxon>Chromadorea</taxon>
        <taxon>Rhabditida</taxon>
        <taxon>Rhabditina</taxon>
        <taxon>Rhabditomorpha</taxon>
        <taxon>Strongyloidea</taxon>
        <taxon>Heligmosomidae</taxon>
        <taxon>Nippostrongylus</taxon>
    </lineage>
</organism>
<name>A0A0N4XNU4_NIPBR</name>
<dbReference type="STRING" id="27835.A0A0N4XNU4"/>
<keyword evidence="3" id="KW-1185">Reference proteome</keyword>
<sequence>MNALIALAFLVGERPAGSATHDASRMADWDWREINDETLAQLCVFHVPDKPVQHQ</sequence>
<evidence type="ECO:0000313" key="4">
    <source>
        <dbReference type="WBParaSite" id="NBR_0000419601-mRNA-1"/>
    </source>
</evidence>
<dbReference type="WBParaSite" id="NBR_0000419601-mRNA-1">
    <property type="protein sequence ID" value="NBR_0000419601-mRNA-1"/>
    <property type="gene ID" value="NBR_0000419601"/>
</dbReference>
<feature type="signal peptide" evidence="1">
    <location>
        <begin position="1"/>
        <end position="18"/>
    </location>
</feature>
<accession>A0A0N4XNU4</accession>
<protein>
    <submittedName>
        <fullName evidence="4">Transposase</fullName>
    </submittedName>
</protein>
<dbReference type="EMBL" id="UYSL01007409">
    <property type="protein sequence ID" value="VDL67786.1"/>
    <property type="molecule type" value="Genomic_DNA"/>
</dbReference>
<feature type="chain" id="PRO_5043124898" evidence="1">
    <location>
        <begin position="19"/>
        <end position="55"/>
    </location>
</feature>
<evidence type="ECO:0000256" key="1">
    <source>
        <dbReference type="SAM" id="SignalP"/>
    </source>
</evidence>
<gene>
    <name evidence="2" type="ORF">NBR_LOCUS4197</name>
</gene>
<keyword evidence="1" id="KW-0732">Signal</keyword>
<evidence type="ECO:0000313" key="3">
    <source>
        <dbReference type="Proteomes" id="UP000271162"/>
    </source>
</evidence>
<dbReference type="Gene3D" id="2.170.270.10">
    <property type="entry name" value="SET domain"/>
    <property type="match status" value="1"/>
</dbReference>
<dbReference type="Proteomes" id="UP000271162">
    <property type="component" value="Unassembled WGS sequence"/>
</dbReference>
<proteinExistence type="predicted"/>
<dbReference type="AlphaFoldDB" id="A0A0N4XNU4"/>
<evidence type="ECO:0000313" key="2">
    <source>
        <dbReference type="EMBL" id="VDL67786.1"/>
    </source>
</evidence>
<reference evidence="4" key="1">
    <citation type="submission" date="2017-02" db="UniProtKB">
        <authorList>
            <consortium name="WormBaseParasite"/>
        </authorList>
    </citation>
    <scope>IDENTIFICATION</scope>
</reference>
<dbReference type="InterPro" id="IPR046341">
    <property type="entry name" value="SET_dom_sf"/>
</dbReference>
<reference evidence="2 3" key="2">
    <citation type="submission" date="2018-11" db="EMBL/GenBank/DDBJ databases">
        <authorList>
            <consortium name="Pathogen Informatics"/>
        </authorList>
    </citation>
    <scope>NUCLEOTIDE SEQUENCE [LARGE SCALE GENOMIC DNA]</scope>
</reference>